<evidence type="ECO:0000313" key="2">
    <source>
        <dbReference type="Proteomes" id="UP000192578"/>
    </source>
</evidence>
<comment type="caution">
    <text evidence="1">The sequence shown here is derived from an EMBL/GenBank/DDBJ whole genome shotgun (WGS) entry which is preliminary data.</text>
</comment>
<dbReference type="AlphaFoldDB" id="A0A1W0WP27"/>
<reference evidence="2" key="1">
    <citation type="submission" date="2017-01" db="EMBL/GenBank/DDBJ databases">
        <title>Comparative genomics of anhydrobiosis in the tardigrade Hypsibius dujardini.</title>
        <authorList>
            <person name="Yoshida Y."/>
            <person name="Koutsovoulos G."/>
            <person name="Laetsch D."/>
            <person name="Stevens L."/>
            <person name="Kumar S."/>
            <person name="Horikawa D."/>
            <person name="Ishino K."/>
            <person name="Komine S."/>
            <person name="Tomita M."/>
            <person name="Blaxter M."/>
            <person name="Arakawa K."/>
        </authorList>
    </citation>
    <scope>NUCLEOTIDE SEQUENCE [LARGE SCALE GENOMIC DNA]</scope>
    <source>
        <strain evidence="2">Z151</strain>
    </source>
</reference>
<organism evidence="1 2">
    <name type="scientific">Hypsibius exemplaris</name>
    <name type="common">Freshwater tardigrade</name>
    <dbReference type="NCBI Taxonomy" id="2072580"/>
    <lineage>
        <taxon>Eukaryota</taxon>
        <taxon>Metazoa</taxon>
        <taxon>Ecdysozoa</taxon>
        <taxon>Tardigrada</taxon>
        <taxon>Eutardigrada</taxon>
        <taxon>Parachela</taxon>
        <taxon>Hypsibioidea</taxon>
        <taxon>Hypsibiidae</taxon>
        <taxon>Hypsibius</taxon>
    </lineage>
</organism>
<sequence length="147" mass="15884">MPRSDLMTSGLPNSNATLDDKLLSGPLLALNDEADIVGPKSKNIILQKIYQKIAAGMPESIVKNNADGVAKLLSGNFAHVEIEALRLHPSSSRPTGAASHAWRIILQGTGFSDLLNIELLKLVEDGTMQLLLEKYNLTLPARNRACN</sequence>
<dbReference type="Proteomes" id="UP000192578">
    <property type="component" value="Unassembled WGS sequence"/>
</dbReference>
<dbReference type="EMBL" id="MTYJ01000068">
    <property type="protein sequence ID" value="OQV16965.1"/>
    <property type="molecule type" value="Genomic_DNA"/>
</dbReference>
<evidence type="ECO:0000313" key="1">
    <source>
        <dbReference type="EMBL" id="OQV16965.1"/>
    </source>
</evidence>
<protein>
    <submittedName>
        <fullName evidence="1">Uncharacterized protein</fullName>
    </submittedName>
</protein>
<keyword evidence="2" id="KW-1185">Reference proteome</keyword>
<name>A0A1W0WP27_HYPEX</name>
<proteinExistence type="predicted"/>
<accession>A0A1W0WP27</accession>
<gene>
    <name evidence="1" type="ORF">BV898_08970</name>
</gene>